<dbReference type="InterPro" id="IPR010920">
    <property type="entry name" value="LSM_dom_sf"/>
</dbReference>
<dbReference type="InterPro" id="IPR006686">
    <property type="entry name" value="MscS_channel_CS"/>
</dbReference>
<dbReference type="Proteomes" id="UP000471640">
    <property type="component" value="Unassembled WGS sequence"/>
</dbReference>
<dbReference type="Gene3D" id="3.30.70.100">
    <property type="match status" value="1"/>
</dbReference>
<reference evidence="11 12" key="2">
    <citation type="submission" date="2020-02" db="EMBL/GenBank/DDBJ databases">
        <title>Genome sequences of Thiorhodococcus mannitoliphagus and Thiorhodococcus minor, purple sulfur photosynthetic bacteria in the gammaproteobacterial family, Chromatiaceae.</title>
        <authorList>
            <person name="Aviles F.A."/>
            <person name="Meyer T.E."/>
            <person name="Kyndt J.A."/>
        </authorList>
    </citation>
    <scope>NUCLEOTIDE SEQUENCE [LARGE SCALE GENOMIC DNA]</scope>
    <source>
        <strain evidence="11 12">DSM 18266</strain>
    </source>
</reference>
<dbReference type="SUPFAM" id="SSF82689">
    <property type="entry name" value="Mechanosensitive channel protein MscS (YggB), C-terminal domain"/>
    <property type="match status" value="1"/>
</dbReference>
<protein>
    <submittedName>
        <fullName evidence="11">Mechanosensitive ion channel family protein</fullName>
    </submittedName>
</protein>
<organism evidence="11 12">
    <name type="scientific">Thiorhodococcus mannitoliphagus</name>
    <dbReference type="NCBI Taxonomy" id="329406"/>
    <lineage>
        <taxon>Bacteria</taxon>
        <taxon>Pseudomonadati</taxon>
        <taxon>Pseudomonadota</taxon>
        <taxon>Gammaproteobacteria</taxon>
        <taxon>Chromatiales</taxon>
        <taxon>Chromatiaceae</taxon>
        <taxon>Thiorhodococcus</taxon>
    </lineage>
</organism>
<keyword evidence="4 7" id="KW-0812">Transmembrane</keyword>
<evidence type="ECO:0000259" key="10">
    <source>
        <dbReference type="Pfam" id="PF21088"/>
    </source>
</evidence>
<evidence type="ECO:0000256" key="5">
    <source>
        <dbReference type="ARBA" id="ARBA00022989"/>
    </source>
</evidence>
<keyword evidence="12" id="KW-1185">Reference proteome</keyword>
<feature type="domain" description="Mechanosensitive ion channel MscS C-terminal" evidence="9">
    <location>
        <begin position="524"/>
        <end position="636"/>
    </location>
</feature>
<evidence type="ECO:0000256" key="6">
    <source>
        <dbReference type="ARBA" id="ARBA00023136"/>
    </source>
</evidence>
<evidence type="ECO:0000259" key="8">
    <source>
        <dbReference type="Pfam" id="PF00924"/>
    </source>
</evidence>
<dbReference type="GO" id="GO:0005886">
    <property type="term" value="C:plasma membrane"/>
    <property type="evidence" value="ECO:0007669"/>
    <property type="project" value="UniProtKB-SubCell"/>
</dbReference>
<dbReference type="SUPFAM" id="SSF82861">
    <property type="entry name" value="Mechanosensitive channel protein MscS (YggB), transmembrane region"/>
    <property type="match status" value="1"/>
</dbReference>
<feature type="transmembrane region" description="Helical" evidence="7">
    <location>
        <begin position="402"/>
        <end position="424"/>
    </location>
</feature>
<feature type="domain" description="Mechanosensitive ion channel transmembrane helices 2/3" evidence="10">
    <location>
        <begin position="409"/>
        <end position="449"/>
    </location>
</feature>
<dbReference type="InterPro" id="IPR011066">
    <property type="entry name" value="MscS_channel_C_sf"/>
</dbReference>
<dbReference type="PANTHER" id="PTHR43634:SF2">
    <property type="entry name" value="LOW CONDUCTANCE MECHANOSENSITIVE CHANNEL YNAI"/>
    <property type="match status" value="1"/>
</dbReference>
<dbReference type="Pfam" id="PF21082">
    <property type="entry name" value="MS_channel_3rd"/>
    <property type="match status" value="1"/>
</dbReference>
<name>A0A6P1DVY3_9GAMM</name>
<sequence length="661" mass="72921">MTESRKGMRFSVIAALLVGLLAFPALLPAGDAPVIRAENLGDAPLFTHPLLLAVANLDQRISTTTATIDRAGLSHQRVLVLEQLTRTILSQGGHGFAPKLPADDLQRLRDAVSSARRGGDTTAEMTTILRLNGAILDQSFTDLLTTVARDWIRFAPAADFSRAFSRFAHRTTFNQVPFGRAVQRLQAGKATTLSSAEQALIDAYRDYSQRAEVYDAVAQSLFGFVNGAATSNRLFRWLGISTLIGMIDAQPWAADINDRLLPGSDDSLGHLVSVGQMFAATLLFLALIGVGLILLPLLLRLLRRALPQRARSAQQDPSESERFLRLLRQSFLGPLRVLLVLIAIGQATRILFLRESDEIMLDVLASLYVVLIVWALLRLIDNFVMLYSSDLLRRYPTLRGELVNFLSSVTRFLVIVIAVLYLMQRFGFDIRALLASLGIGGLAVAFAAKETISNIFGCISIIVDDMFQQGDWIVTPNGEGTVIDVGLRSTKIRTFDNAVIFLPNAYVAGIDVRNWSRCKLGRRIKFTLGLEYGSDMQQVKKTVDDIRAMLIAHEDIADSSTDTTHYTKQQLAKISDAMDAHGIKRTLLVYLDALGDSSIDILIYCFSKTIDWEGWLEVKQDVIFRCCAIVDANGLSVAFPSRTLYLRQDAGQAEDAVVSNH</sequence>
<keyword evidence="6 7" id="KW-0472">Membrane</keyword>
<feature type="domain" description="Mechanosensitive ion channel MscS" evidence="8">
    <location>
        <begin position="451"/>
        <end position="517"/>
    </location>
</feature>
<feature type="transmembrane region" description="Helical" evidence="7">
    <location>
        <begin position="331"/>
        <end position="353"/>
    </location>
</feature>
<gene>
    <name evidence="11" type="ORF">G3480_18700</name>
</gene>
<feature type="transmembrane region" description="Helical" evidence="7">
    <location>
        <begin position="277"/>
        <end position="302"/>
    </location>
</feature>
<evidence type="ECO:0000313" key="11">
    <source>
        <dbReference type="EMBL" id="NEX22308.1"/>
    </source>
</evidence>
<dbReference type="SUPFAM" id="SSF50182">
    <property type="entry name" value="Sm-like ribonucleoproteins"/>
    <property type="match status" value="1"/>
</dbReference>
<proteinExistence type="inferred from homology"/>
<evidence type="ECO:0000256" key="2">
    <source>
        <dbReference type="ARBA" id="ARBA00008017"/>
    </source>
</evidence>
<comment type="caution">
    <text evidence="11">The sequence shown here is derived from an EMBL/GenBank/DDBJ whole genome shotgun (WGS) entry which is preliminary data.</text>
</comment>
<evidence type="ECO:0000256" key="1">
    <source>
        <dbReference type="ARBA" id="ARBA00004651"/>
    </source>
</evidence>
<comment type="subcellular location">
    <subcellularLocation>
        <location evidence="1">Cell membrane</location>
        <topology evidence="1">Multi-pass membrane protein</topology>
    </subcellularLocation>
</comment>
<dbReference type="Pfam" id="PF00924">
    <property type="entry name" value="MS_channel_2nd"/>
    <property type="match status" value="1"/>
</dbReference>
<dbReference type="PANTHER" id="PTHR43634">
    <property type="entry name" value="OW CONDUCTANCE MECHANOSENSITIVE CHANNEL"/>
    <property type="match status" value="1"/>
</dbReference>
<comment type="similarity">
    <text evidence="2">Belongs to the MscS (TC 1.A.23) family.</text>
</comment>
<dbReference type="InterPro" id="IPR023408">
    <property type="entry name" value="MscS_beta-dom_sf"/>
</dbReference>
<feature type="transmembrane region" description="Helical" evidence="7">
    <location>
        <begin position="359"/>
        <end position="381"/>
    </location>
</feature>
<dbReference type="Gene3D" id="1.10.287.1260">
    <property type="match status" value="1"/>
</dbReference>
<dbReference type="PROSITE" id="PS01246">
    <property type="entry name" value="UPF0003"/>
    <property type="match status" value="1"/>
</dbReference>
<evidence type="ECO:0000313" key="12">
    <source>
        <dbReference type="Proteomes" id="UP000471640"/>
    </source>
</evidence>
<dbReference type="InterPro" id="IPR049142">
    <property type="entry name" value="MS_channel_1st"/>
</dbReference>
<dbReference type="InterPro" id="IPR045042">
    <property type="entry name" value="YnaI-like"/>
</dbReference>
<evidence type="ECO:0000256" key="4">
    <source>
        <dbReference type="ARBA" id="ARBA00022692"/>
    </source>
</evidence>
<evidence type="ECO:0000256" key="3">
    <source>
        <dbReference type="ARBA" id="ARBA00022475"/>
    </source>
</evidence>
<accession>A0A6P1DVY3</accession>
<dbReference type="Pfam" id="PF21088">
    <property type="entry name" value="MS_channel_1st"/>
    <property type="match status" value="1"/>
</dbReference>
<evidence type="ECO:0000259" key="9">
    <source>
        <dbReference type="Pfam" id="PF21082"/>
    </source>
</evidence>
<dbReference type="InterPro" id="IPR011014">
    <property type="entry name" value="MscS_channel_TM-2"/>
</dbReference>
<dbReference type="RefSeq" id="WP_164655404.1">
    <property type="nucleotide sequence ID" value="NZ_JAAIJR010000093.1"/>
</dbReference>
<keyword evidence="3" id="KW-1003">Cell membrane</keyword>
<dbReference type="AlphaFoldDB" id="A0A6P1DVY3"/>
<dbReference type="InterPro" id="IPR006685">
    <property type="entry name" value="MscS_channel_2nd"/>
</dbReference>
<dbReference type="EMBL" id="JAAIJR010000093">
    <property type="protein sequence ID" value="NEX22308.1"/>
    <property type="molecule type" value="Genomic_DNA"/>
</dbReference>
<evidence type="ECO:0000256" key="7">
    <source>
        <dbReference type="SAM" id="Phobius"/>
    </source>
</evidence>
<dbReference type="Gene3D" id="2.30.30.60">
    <property type="match status" value="1"/>
</dbReference>
<dbReference type="GO" id="GO:0008381">
    <property type="term" value="F:mechanosensitive monoatomic ion channel activity"/>
    <property type="evidence" value="ECO:0007669"/>
    <property type="project" value="UniProtKB-ARBA"/>
</dbReference>
<reference evidence="12" key="1">
    <citation type="journal article" date="2020" name="Microbiol. Resour. Announc.">
        <title>Draft Genome Sequences of Thiorhodococcus mannitoliphagus and Thiorhodococcus minor, Purple Sulfur Photosynthetic Bacteria in the Gammaproteobacterial Family Chromatiaceae.</title>
        <authorList>
            <person name="Aviles F.A."/>
            <person name="Meyer T.E."/>
            <person name="Kyndt J.A."/>
        </authorList>
    </citation>
    <scope>NUCLEOTIDE SEQUENCE [LARGE SCALE GENOMIC DNA]</scope>
    <source>
        <strain evidence="12">DSM 18266</strain>
    </source>
</reference>
<dbReference type="InterPro" id="IPR049278">
    <property type="entry name" value="MS_channel_C"/>
</dbReference>
<keyword evidence="5 7" id="KW-1133">Transmembrane helix</keyword>